<feature type="region of interest" description="Disordered" evidence="1">
    <location>
        <begin position="483"/>
        <end position="528"/>
    </location>
</feature>
<dbReference type="PANTHER" id="PTHR23099:SF0">
    <property type="entry name" value="GERM CELL NUCLEAR ACIDIC PROTEIN"/>
    <property type="match status" value="1"/>
</dbReference>
<feature type="region of interest" description="Disordered" evidence="1">
    <location>
        <begin position="152"/>
        <end position="171"/>
    </location>
</feature>
<comment type="caution">
    <text evidence="3">The sequence shown here is derived from an EMBL/GenBank/DDBJ whole genome shotgun (WGS) entry which is preliminary data.</text>
</comment>
<dbReference type="GO" id="GO:0006974">
    <property type="term" value="P:DNA damage response"/>
    <property type="evidence" value="ECO:0007669"/>
    <property type="project" value="UniProtKB-ARBA"/>
</dbReference>
<feature type="domain" description="SprT-like" evidence="2">
    <location>
        <begin position="619"/>
        <end position="773"/>
    </location>
</feature>
<feature type="compositionally biased region" description="Basic and acidic residues" evidence="1">
    <location>
        <begin position="483"/>
        <end position="498"/>
    </location>
</feature>
<dbReference type="SUPFAM" id="SSF47095">
    <property type="entry name" value="HMG-box"/>
    <property type="match status" value="1"/>
</dbReference>
<gene>
    <name evidence="3" type="ORF">JBS370_LOCUS17438</name>
</gene>
<dbReference type="EMBL" id="CAJOBD010001868">
    <property type="protein sequence ID" value="CAF3837398.1"/>
    <property type="molecule type" value="Genomic_DNA"/>
</dbReference>
<dbReference type="Pfam" id="PF10263">
    <property type="entry name" value="SprT-like"/>
    <property type="match status" value="1"/>
</dbReference>
<feature type="region of interest" description="Disordered" evidence="1">
    <location>
        <begin position="112"/>
        <end position="131"/>
    </location>
</feature>
<accession>A0A819DSR6</accession>
<dbReference type="InterPro" id="IPR006640">
    <property type="entry name" value="SprT-like_domain"/>
</dbReference>
<dbReference type="SMART" id="SM00731">
    <property type="entry name" value="SprT"/>
    <property type="match status" value="1"/>
</dbReference>
<protein>
    <recommendedName>
        <fullName evidence="2">SprT-like domain-containing protein</fullName>
    </recommendedName>
</protein>
<feature type="compositionally biased region" description="Low complexity" evidence="1">
    <location>
        <begin position="555"/>
        <end position="568"/>
    </location>
</feature>
<dbReference type="PANTHER" id="PTHR23099">
    <property type="entry name" value="TRANSCRIPTIONAL REGULATOR"/>
    <property type="match status" value="1"/>
</dbReference>
<feature type="region of interest" description="Disordered" evidence="1">
    <location>
        <begin position="553"/>
        <end position="572"/>
    </location>
</feature>
<evidence type="ECO:0000256" key="1">
    <source>
        <dbReference type="SAM" id="MobiDB-lite"/>
    </source>
</evidence>
<evidence type="ECO:0000313" key="4">
    <source>
        <dbReference type="Proteomes" id="UP000663836"/>
    </source>
</evidence>
<dbReference type="Gene3D" id="1.10.30.10">
    <property type="entry name" value="High mobility group box domain"/>
    <property type="match status" value="1"/>
</dbReference>
<dbReference type="AlphaFoldDB" id="A0A819DSR6"/>
<dbReference type="InterPro" id="IPR036910">
    <property type="entry name" value="HMG_box_dom_sf"/>
</dbReference>
<dbReference type="GO" id="GO:0005634">
    <property type="term" value="C:nucleus"/>
    <property type="evidence" value="ECO:0007669"/>
    <property type="project" value="TreeGrafter"/>
</dbReference>
<proteinExistence type="predicted"/>
<dbReference type="Proteomes" id="UP000663836">
    <property type="component" value="Unassembled WGS sequence"/>
</dbReference>
<sequence>MNEPLLTSSNDSLELSFTENTNETFESYSLLFDKAKHNFSTSSEISFIKHELSPIDQNQTITTINNVLNENSINFNPWLLLFTQDDEPQQQQQQTDKIETYVKITTNILNNSNQNESYDKKASSPTSPCSPNSNPYSFYNIFSDFKHSTTTDVLPEEDETEEDNEIIEEESNSTPAVFYLEEEQHNQPQISSSSSTSNWPSSILNRFRHSNNNHSMVKQNSISENQMNLTKSRKNDFIDTSINKHRFLKRSATINHTNGLIDKKLSTNDNFPELSFSTTNDTVKKHRSFGSLFNYFHHHHHNHNHNQNLTTKNSDKSYITDTLNIENLNLNTNDFLRSKIIKQKSLPLSNDIYIPVNKSPPKPILPKLASLFHRSSFEQHKYRVGNLKARLHHRRHSPPLTNNAPKFQCQDSNELIQEIKRSECQQHHDNDHMPCRRPVKPVIMKRVHTWHNTFDLRPVDQDSLKNRRTNHSSDDDQAFEKFLQEHRTPKQVKSKEKSPIQQRRKNRNSLKDFICDSSSSSDDGDEHPLEFYPKVNRLIDHDLSWRKIDDDYASDESSQSSSSSSSLENDSRLITKKKNRQISVTFLESLSKYVPIEDKHIDAKQYFTRSGFKNKKKREELAQKLFSIFDQDVFSSKLSDKITIVWSGRLTSTAGHCATQYSAQTATITLSNKVCNSPERCRDTLLHEMCHAAVSLIDGVKNGGHGPVWRKWTRQAERCYPYLPVISVKHTYDITYKFIYRCTQCQYEIYRHSKSVDIEIDFCGKCMGKFQLLLNNNQTNEVATPKKTLTRYNLFIKEHFQTMKQTQPHLSTPQLMKHLSQEYRKKMQQQNDIDLPDLEQLKI</sequence>
<evidence type="ECO:0000313" key="3">
    <source>
        <dbReference type="EMBL" id="CAF3837398.1"/>
    </source>
</evidence>
<reference evidence="3" key="1">
    <citation type="submission" date="2021-02" db="EMBL/GenBank/DDBJ databases">
        <authorList>
            <person name="Nowell W R."/>
        </authorList>
    </citation>
    <scope>NUCLEOTIDE SEQUENCE</scope>
</reference>
<name>A0A819DSR6_9BILA</name>
<organism evidence="3 4">
    <name type="scientific">Rotaria sordida</name>
    <dbReference type="NCBI Taxonomy" id="392033"/>
    <lineage>
        <taxon>Eukaryota</taxon>
        <taxon>Metazoa</taxon>
        <taxon>Spiralia</taxon>
        <taxon>Gnathifera</taxon>
        <taxon>Rotifera</taxon>
        <taxon>Eurotatoria</taxon>
        <taxon>Bdelloidea</taxon>
        <taxon>Philodinida</taxon>
        <taxon>Philodinidae</taxon>
        <taxon>Rotaria</taxon>
    </lineage>
</organism>
<feature type="compositionally biased region" description="Acidic residues" evidence="1">
    <location>
        <begin position="154"/>
        <end position="171"/>
    </location>
</feature>
<evidence type="ECO:0000259" key="2">
    <source>
        <dbReference type="SMART" id="SM00731"/>
    </source>
</evidence>